<dbReference type="InterPro" id="IPR046373">
    <property type="entry name" value="Acyl-CoA_Oxase/DH_mid-dom_sf"/>
</dbReference>
<evidence type="ECO:0000259" key="1">
    <source>
        <dbReference type="Pfam" id="PF02771"/>
    </source>
</evidence>
<dbReference type="InterPro" id="IPR037069">
    <property type="entry name" value="AcylCoA_DH/ox_N_sf"/>
</dbReference>
<dbReference type="AlphaFoldDB" id="X1HQM1"/>
<dbReference type="Pfam" id="PF02771">
    <property type="entry name" value="Acyl-CoA_dh_N"/>
    <property type="match status" value="1"/>
</dbReference>
<dbReference type="EMBL" id="BARU01028538">
    <property type="protein sequence ID" value="GAH71787.1"/>
    <property type="molecule type" value="Genomic_DNA"/>
</dbReference>
<dbReference type="InterPro" id="IPR009100">
    <property type="entry name" value="AcylCoA_DH/oxidase_NM_dom_sf"/>
</dbReference>
<feature type="non-terminal residue" evidence="2">
    <location>
        <position position="268"/>
    </location>
</feature>
<accession>X1HQM1</accession>
<dbReference type="Gene3D" id="2.40.110.10">
    <property type="entry name" value="Butyryl-CoA Dehydrogenase, subunit A, domain 2"/>
    <property type="match status" value="1"/>
</dbReference>
<feature type="domain" description="Acyl-CoA dehydrogenase/oxidase N-terminal" evidence="1">
    <location>
        <begin position="20"/>
        <end position="113"/>
    </location>
</feature>
<dbReference type="SUPFAM" id="SSF56645">
    <property type="entry name" value="Acyl-CoA dehydrogenase NM domain-like"/>
    <property type="match status" value="1"/>
</dbReference>
<dbReference type="PANTHER" id="PTHR43884:SF12">
    <property type="entry name" value="ISOVALERYL-COA DEHYDROGENASE, MITOCHONDRIAL-RELATED"/>
    <property type="match status" value="1"/>
</dbReference>
<protein>
    <recommendedName>
        <fullName evidence="1">Acyl-CoA dehydrogenase/oxidase N-terminal domain-containing protein</fullName>
    </recommendedName>
</protein>
<dbReference type="PANTHER" id="PTHR43884">
    <property type="entry name" value="ACYL-COA DEHYDROGENASE"/>
    <property type="match status" value="1"/>
</dbReference>
<comment type="caution">
    <text evidence="2">The sequence shown here is derived from an EMBL/GenBank/DDBJ whole genome shotgun (WGS) entry which is preliminary data.</text>
</comment>
<organism evidence="2">
    <name type="scientific">marine sediment metagenome</name>
    <dbReference type="NCBI Taxonomy" id="412755"/>
    <lineage>
        <taxon>unclassified sequences</taxon>
        <taxon>metagenomes</taxon>
        <taxon>ecological metagenomes</taxon>
    </lineage>
</organism>
<reference evidence="2" key="1">
    <citation type="journal article" date="2014" name="Front. Microbiol.">
        <title>High frequency of phylogenetically diverse reductive dehalogenase-homologous genes in deep subseafloor sedimentary metagenomes.</title>
        <authorList>
            <person name="Kawai M."/>
            <person name="Futagami T."/>
            <person name="Toyoda A."/>
            <person name="Takaki Y."/>
            <person name="Nishi S."/>
            <person name="Hori S."/>
            <person name="Arai W."/>
            <person name="Tsubouchi T."/>
            <person name="Morono Y."/>
            <person name="Uchiyama I."/>
            <person name="Ito T."/>
            <person name="Fujiyama A."/>
            <person name="Inagaki F."/>
            <person name="Takami H."/>
        </authorList>
    </citation>
    <scope>NUCLEOTIDE SEQUENCE</scope>
    <source>
        <strain evidence="2">Expedition CK06-06</strain>
    </source>
</reference>
<evidence type="ECO:0000313" key="2">
    <source>
        <dbReference type="EMBL" id="GAH71787.1"/>
    </source>
</evidence>
<proteinExistence type="predicted"/>
<dbReference type="GO" id="GO:0050660">
    <property type="term" value="F:flavin adenine dinucleotide binding"/>
    <property type="evidence" value="ECO:0007669"/>
    <property type="project" value="InterPro"/>
</dbReference>
<gene>
    <name evidence="2" type="ORF">S03H2_45535</name>
</gene>
<feature type="non-terminal residue" evidence="2">
    <location>
        <position position="1"/>
    </location>
</feature>
<name>X1HQM1_9ZZZZ</name>
<dbReference type="Gene3D" id="1.10.540.10">
    <property type="entry name" value="Acyl-CoA dehydrogenase/oxidase, N-terminal domain"/>
    <property type="match status" value="1"/>
</dbReference>
<dbReference type="InterPro" id="IPR013786">
    <property type="entry name" value="AcylCoA_DH/ox_N"/>
</dbReference>
<sequence>QGYYKLLDPKYKYPRCFCTDEDIDVTVEVARFVDEKIYPERHNCEGGWHRDEKLGTETRNRLYKECVKLGLTKTSYPERLGGLGRSMVLRNMVYEELARGEVGLAMDVMHIHWPVSFMLAAKRDDLLEEFAPYIVGTDDAWIGCVAISEPAGSVNIEDPAFDLRTIRTRLKIEGDEAIVTGHKIWPGTGGPLARFQTDDIKGHLGYWTIVTRDPTKGSEAADIVYVPPDAKGLSFSPPYKKMGICWGDENVEIWYDDVRVPKRYVHCL</sequence>
<dbReference type="GO" id="GO:0003995">
    <property type="term" value="F:acyl-CoA dehydrogenase activity"/>
    <property type="evidence" value="ECO:0007669"/>
    <property type="project" value="TreeGrafter"/>
</dbReference>